<dbReference type="InterPro" id="IPR002723">
    <property type="entry name" value="BpsA_C"/>
</dbReference>
<dbReference type="STRING" id="520764.AN618_01840"/>
<dbReference type="Gene3D" id="1.10.10.10">
    <property type="entry name" value="Winged helix-like DNA-binding domain superfamily/Winged helix DNA-binding domain"/>
    <property type="match status" value="1"/>
</dbReference>
<dbReference type="PANTHER" id="PTHR23290:SF0">
    <property type="entry name" value="RRNA N6-ADENOSINE-METHYLTRANSFERASE METTL5"/>
    <property type="match status" value="1"/>
</dbReference>
<dbReference type="InParanoid" id="A0A140LE71"/>
<dbReference type="GO" id="GO:0005737">
    <property type="term" value="C:cytoplasm"/>
    <property type="evidence" value="ECO:0007669"/>
    <property type="project" value="UniProtKB-SubCell"/>
</dbReference>
<evidence type="ECO:0000313" key="3">
    <source>
        <dbReference type="EMBL" id="KXG78846.1"/>
    </source>
</evidence>
<evidence type="ECO:0000259" key="2">
    <source>
        <dbReference type="Pfam" id="PF01861"/>
    </source>
</evidence>
<keyword evidence="1" id="KW-0620">Polyamine biosynthesis</keyword>
<keyword evidence="4" id="KW-1185">Reference proteome</keyword>
<comment type="catalytic activity">
    <reaction evidence="1">
        <text>2 S-adenosyl 3-(methylsulfanyl)propylamine + spermidine = N(4)-bis(aminopropyl)spermidine + 2 S-methyl-5'-thioadenosine + 2 H(+)</text>
        <dbReference type="Rhea" id="RHEA:44132"/>
        <dbReference type="ChEBI" id="CHEBI:15378"/>
        <dbReference type="ChEBI" id="CHEBI:17509"/>
        <dbReference type="ChEBI" id="CHEBI:57443"/>
        <dbReference type="ChEBI" id="CHEBI:57834"/>
        <dbReference type="ChEBI" id="CHEBI:82771"/>
        <dbReference type="EC" id="2.5.1.128"/>
    </reaction>
</comment>
<dbReference type="PANTHER" id="PTHR23290">
    <property type="entry name" value="RRNA N6-ADENOSINE-METHYLTRANSFERASE METTL5"/>
    <property type="match status" value="1"/>
</dbReference>
<reference evidence="3 4" key="1">
    <citation type="submission" date="2015-12" db="EMBL/GenBank/DDBJ databases">
        <title>Draft genome sequnece of Fervidicola ferrireducens strain Y170.</title>
        <authorList>
            <person name="Patel B.K."/>
        </authorList>
    </citation>
    <scope>NUCLEOTIDE SEQUENCE [LARGE SCALE GENOMIC DNA]</scope>
    <source>
        <strain evidence="3 4">Y170</strain>
    </source>
</reference>
<proteinExistence type="inferred from homology"/>
<accession>A0A140LE71</accession>
<dbReference type="EMBL" id="LOED01000001">
    <property type="protein sequence ID" value="KXG78846.1"/>
    <property type="molecule type" value="Genomic_DNA"/>
</dbReference>
<protein>
    <recommendedName>
        <fullName evidence="1">N(4)-bis(aminopropyl)spermidine synthase</fullName>
        <ecNumber evidence="1">2.5.1.128</ecNumber>
    </recommendedName>
    <alternativeName>
        <fullName evidence="1">Branched-chain polyamine synthase A</fullName>
    </alternativeName>
</protein>
<gene>
    <name evidence="1 3" type="primary">bpsA</name>
    <name evidence="3" type="ORF">AN618_01840</name>
</gene>
<dbReference type="PIRSF" id="PIRSF005895">
    <property type="entry name" value="UCP005895_mtase"/>
    <property type="match status" value="1"/>
</dbReference>
<evidence type="ECO:0000256" key="1">
    <source>
        <dbReference type="HAMAP-Rule" id="MF_01947"/>
    </source>
</evidence>
<organism evidence="3 4">
    <name type="scientific">Fervidicola ferrireducens</name>
    <dbReference type="NCBI Taxonomy" id="520764"/>
    <lineage>
        <taxon>Bacteria</taxon>
        <taxon>Bacillati</taxon>
        <taxon>Bacillota</taxon>
        <taxon>Clostridia</taxon>
        <taxon>Thermosediminibacterales</taxon>
        <taxon>Thermosediminibacteraceae</taxon>
        <taxon>Fervidicola</taxon>
    </lineage>
</organism>
<name>A0A140LE71_9FIRM</name>
<comment type="function">
    <text evidence="1">Involved in the biosynthesis of branched-chain polyamines, which support the growth of thermophiles under high-temperature conditions. Catalyzes the sequential condensation of spermidine with the aminopropyl groups of decarboxylated S-adenosylmethionines to produce N(4)-bis(aminopropyl)spermidine via N(4)-aminopropylspermidine.</text>
</comment>
<dbReference type="RefSeq" id="WP_066350907.1">
    <property type="nucleotide sequence ID" value="NZ_LOED01000001.1"/>
</dbReference>
<comment type="similarity">
    <text evidence="1">Belongs to the branched-chain polyamine synthase family.</text>
</comment>
<dbReference type="EC" id="2.5.1.128" evidence="1"/>
<comment type="subcellular location">
    <subcellularLocation>
        <location evidence="1">Cytoplasm</location>
    </subcellularLocation>
</comment>
<dbReference type="GO" id="GO:0016765">
    <property type="term" value="F:transferase activity, transferring alkyl or aryl (other than methyl) groups"/>
    <property type="evidence" value="ECO:0007669"/>
    <property type="project" value="UniProtKB-UniRule"/>
</dbReference>
<sequence length="358" mass="40654">MDVRQLSEEVTAKTKVDTTVRDVEKVISGLASSSHFWEIVCTVQKPFSVVAEIIGALRERGLVSVDQDGAITLTRQGQEFLKDNSIAPRRDYTCPACEGRGIGLEKIKEWMQKFDELTVDRPKAIIDYDQGYITTASVMARVALMTERGDLEGKKLLVLGDDDLLSLAAGLTGMPKEIVVLEIDDRLVNYINEKASKLNVPVKAFKYDFRDKLPEQYVGYFDTFNTDPPETLEALEVCMTRGLSSLSGEGCAGYFGLTRTEASLKKWSQFQQMLLSKFKVAITDIIDNFNHYVNWDYLLGSIRDDYSFVQVKPKLNWYRSSMYRIETVSGFEKIENKPMPCELYVDEEALIYKPEKSR</sequence>
<dbReference type="InterPro" id="IPR014435">
    <property type="entry name" value="BpsA"/>
</dbReference>
<dbReference type="PATRIC" id="fig|520764.3.peg.193"/>
<dbReference type="Pfam" id="PF01861">
    <property type="entry name" value="BpsA_C"/>
    <property type="match status" value="1"/>
</dbReference>
<dbReference type="Proteomes" id="UP000070427">
    <property type="component" value="Unassembled WGS sequence"/>
</dbReference>
<dbReference type="HAMAP" id="MF_01947">
    <property type="entry name" value="Aminopropyltransf_BpsA"/>
    <property type="match status" value="1"/>
</dbReference>
<dbReference type="GO" id="GO:0006596">
    <property type="term" value="P:polyamine biosynthetic process"/>
    <property type="evidence" value="ECO:0007669"/>
    <property type="project" value="UniProtKB-UniRule"/>
</dbReference>
<dbReference type="InterPro" id="IPR036388">
    <property type="entry name" value="WH-like_DNA-bd_sf"/>
</dbReference>
<feature type="domain" description="N(4)-bis(aminopropyl)spermidine synthase C-terminal" evidence="2">
    <location>
        <begin position="111"/>
        <end position="349"/>
    </location>
</feature>
<dbReference type="InterPro" id="IPR029063">
    <property type="entry name" value="SAM-dependent_MTases_sf"/>
</dbReference>
<comment type="pathway">
    <text evidence="1">Amine and polyamine biosynthesis.</text>
</comment>
<dbReference type="OrthoDB" id="7593728at2"/>
<keyword evidence="1 3" id="KW-0808">Transferase</keyword>
<evidence type="ECO:0000313" key="4">
    <source>
        <dbReference type="Proteomes" id="UP000070427"/>
    </source>
</evidence>
<dbReference type="SUPFAM" id="SSF53335">
    <property type="entry name" value="S-adenosyl-L-methionine-dependent methyltransferases"/>
    <property type="match status" value="1"/>
</dbReference>
<comment type="caution">
    <text evidence="3">The sequence shown here is derived from an EMBL/GenBank/DDBJ whole genome shotgun (WGS) entry which is preliminary data.</text>
</comment>
<dbReference type="InterPro" id="IPR051720">
    <property type="entry name" value="rRNA_MeTrfase/Polyamine_Synth"/>
</dbReference>
<dbReference type="Gene3D" id="3.40.50.150">
    <property type="entry name" value="Vaccinia Virus protein VP39"/>
    <property type="match status" value="1"/>
</dbReference>
<keyword evidence="1" id="KW-0963">Cytoplasm</keyword>
<dbReference type="AlphaFoldDB" id="A0A140LE71"/>